<dbReference type="Pfam" id="PF08725">
    <property type="entry name" value="Integrin_b_cyt"/>
    <property type="match status" value="1"/>
</dbReference>
<evidence type="ECO:0000256" key="15">
    <source>
        <dbReference type="ARBA" id="ARBA00023157"/>
    </source>
</evidence>
<dbReference type="SMART" id="SM01242">
    <property type="entry name" value="Integrin_B_tail"/>
    <property type="match status" value="1"/>
</dbReference>
<evidence type="ECO:0000259" key="19">
    <source>
        <dbReference type="SMART" id="SM00187"/>
    </source>
</evidence>
<feature type="non-terminal residue" evidence="22">
    <location>
        <position position="782"/>
    </location>
</feature>
<dbReference type="InterPro" id="IPR032695">
    <property type="entry name" value="Integrin_dom_sf"/>
</dbReference>
<evidence type="ECO:0000256" key="7">
    <source>
        <dbReference type="ARBA" id="ARBA00022729"/>
    </source>
</evidence>
<dbReference type="Gene3D" id="1.20.5.100">
    <property type="entry name" value="Cytochrome c1, transmembrane anchor, C-terminal"/>
    <property type="match status" value="1"/>
</dbReference>
<evidence type="ECO:0000256" key="10">
    <source>
        <dbReference type="ARBA" id="ARBA00022842"/>
    </source>
</evidence>
<dbReference type="InterPro" id="IPR040622">
    <property type="entry name" value="EGF_integrin_1"/>
</dbReference>
<dbReference type="SUPFAM" id="SSF69687">
    <property type="entry name" value="Integrin beta tail domain"/>
    <property type="match status" value="1"/>
</dbReference>
<dbReference type="PANTHER" id="PTHR10082">
    <property type="entry name" value="INTEGRIN BETA SUBUNIT"/>
    <property type="match status" value="1"/>
</dbReference>
<dbReference type="PROSITE" id="PS52047">
    <property type="entry name" value="I_EGF_2"/>
    <property type="match status" value="1"/>
</dbReference>
<dbReference type="GO" id="GO:0003676">
    <property type="term" value="F:nucleic acid binding"/>
    <property type="evidence" value="ECO:0007669"/>
    <property type="project" value="InterPro"/>
</dbReference>
<evidence type="ECO:0000256" key="17">
    <source>
        <dbReference type="RuleBase" id="RU000633"/>
    </source>
</evidence>
<accession>A0AAV2PQ50</accession>
<keyword evidence="14 18" id="KW-0472">Membrane</keyword>
<evidence type="ECO:0000259" key="20">
    <source>
        <dbReference type="SMART" id="SM01241"/>
    </source>
</evidence>
<evidence type="ECO:0000256" key="16">
    <source>
        <dbReference type="ARBA" id="ARBA00023180"/>
    </source>
</evidence>
<keyword evidence="6" id="KW-0479">Metal-binding</keyword>
<evidence type="ECO:0000256" key="9">
    <source>
        <dbReference type="ARBA" id="ARBA00022837"/>
    </source>
</evidence>
<dbReference type="SUPFAM" id="SSF69179">
    <property type="entry name" value="Integrin domains"/>
    <property type="match status" value="1"/>
</dbReference>
<dbReference type="Proteomes" id="UP001497623">
    <property type="component" value="Unassembled WGS sequence"/>
</dbReference>
<evidence type="ECO:0000256" key="3">
    <source>
        <dbReference type="ARBA" id="ARBA00022475"/>
    </source>
</evidence>
<dbReference type="PRINTS" id="PR01186">
    <property type="entry name" value="INTEGRINB"/>
</dbReference>
<comment type="subcellular location">
    <subcellularLocation>
        <location evidence="1 17">Cell membrane</location>
        <topology evidence="1 17">Single-pass type I membrane protein</topology>
    </subcellularLocation>
</comment>
<dbReference type="GO" id="GO:0007160">
    <property type="term" value="P:cell-matrix adhesion"/>
    <property type="evidence" value="ECO:0007669"/>
    <property type="project" value="TreeGrafter"/>
</dbReference>
<dbReference type="Pfam" id="PF03184">
    <property type="entry name" value="DDE_1"/>
    <property type="match status" value="1"/>
</dbReference>
<keyword evidence="13 17" id="KW-0401">Integrin</keyword>
<feature type="transmembrane region" description="Helical" evidence="18">
    <location>
        <begin position="712"/>
        <end position="734"/>
    </location>
</feature>
<dbReference type="FunFam" id="2.10.25.10:FF:000036">
    <property type="entry name" value="Integrin beta"/>
    <property type="match status" value="1"/>
</dbReference>
<dbReference type="GO" id="GO:0007157">
    <property type="term" value="P:heterophilic cell-cell adhesion via plasma membrane cell adhesion molecules"/>
    <property type="evidence" value="ECO:0007669"/>
    <property type="project" value="UniProtKB-ARBA"/>
</dbReference>
<evidence type="ECO:0000256" key="4">
    <source>
        <dbReference type="ARBA" id="ARBA00022536"/>
    </source>
</evidence>
<evidence type="ECO:0000256" key="12">
    <source>
        <dbReference type="ARBA" id="ARBA00022989"/>
    </source>
</evidence>
<comment type="caution">
    <text evidence="22">The sequence shown here is derived from an EMBL/GenBank/DDBJ whole genome shotgun (WGS) entry which is preliminary data.</text>
</comment>
<feature type="transmembrane region" description="Helical" evidence="18">
    <location>
        <begin position="42"/>
        <end position="62"/>
    </location>
</feature>
<evidence type="ECO:0000256" key="8">
    <source>
        <dbReference type="ARBA" id="ARBA00022737"/>
    </source>
</evidence>
<keyword evidence="16" id="KW-0325">Glycoprotein</keyword>
<keyword evidence="5 17" id="KW-0812">Transmembrane</keyword>
<protein>
    <recommendedName>
        <fullName evidence="17">Integrin beta</fullName>
    </recommendedName>
</protein>
<dbReference type="Pfam" id="PF18372">
    <property type="entry name" value="I-EGF_1"/>
    <property type="match status" value="1"/>
</dbReference>
<dbReference type="InterPro" id="IPR004875">
    <property type="entry name" value="DDE_SF_endonuclease_dom"/>
</dbReference>
<dbReference type="Gene3D" id="2.60.40.1510">
    <property type="entry name" value="ntegrin, alpha v. Chain A, domain 3"/>
    <property type="match status" value="1"/>
</dbReference>
<dbReference type="SMART" id="SM00187">
    <property type="entry name" value="INB"/>
    <property type="match status" value="1"/>
</dbReference>
<dbReference type="GO" id="GO:0007229">
    <property type="term" value="P:integrin-mediated signaling pathway"/>
    <property type="evidence" value="ECO:0007669"/>
    <property type="project" value="UniProtKB-KW"/>
</dbReference>
<dbReference type="GO" id="GO:0046872">
    <property type="term" value="F:metal ion binding"/>
    <property type="evidence" value="ECO:0007669"/>
    <property type="project" value="UniProtKB-KW"/>
</dbReference>
<evidence type="ECO:0000256" key="13">
    <source>
        <dbReference type="ARBA" id="ARBA00023037"/>
    </source>
</evidence>
<keyword evidence="10" id="KW-0460">Magnesium</keyword>
<evidence type="ECO:0000313" key="22">
    <source>
        <dbReference type="EMBL" id="CAL4063328.1"/>
    </source>
</evidence>
<dbReference type="GO" id="GO:0009986">
    <property type="term" value="C:cell surface"/>
    <property type="evidence" value="ECO:0007669"/>
    <property type="project" value="TreeGrafter"/>
</dbReference>
<keyword evidence="12 18" id="KW-1133">Transmembrane helix</keyword>
<dbReference type="InterPro" id="IPR002369">
    <property type="entry name" value="Integrin_bsu_VWA"/>
</dbReference>
<keyword evidence="9" id="KW-0106">Calcium</keyword>
<sequence length="782" mass="87286">MSAVWWPMVLTAIFIVIRLTLDKHGSYKTLIFFTCNVSHTKANLILMGLQILVLTLGGTISIQTHSLPITWQDVCLIMDNCTSHAIIIEDLEPRVMVLLLPPNTTALMQPMDQGVIANFKVKYHSMLYAKLIEHVDSTPFDQQDKAWNQLLTEEIDADVSLTSFEGFLKILCQFLTTTGISSADSAHRAQGDLLIWLKKNFAGLSHKESKIKISNPIDLTFVAMPWATLEVWPITCMAISPKYIVWSIGSSKYLLYSTMSIIPHMTIINKFYGTLNMIDSKVKNAKETPYKFYFPQYKPLRYTSSFQLNQKAEENGISLIFLVTQKKMPLYRRISQIITSSSFAEIQEDSSNIVELIRTEYEKVQSKVSLKDEGTSEAISLRYFSKCKNNQLEEKKNCDDLNKGDKVDFTIEVTLNNCDDFEDGVSQKIKISPFGDDKNHVELTVYPLCTCDCEDSKHDDYDKSSPDCNFQGDLKCGVCDCQDGFGGKTCQCDKSAIDAGSSGCRPGNSTVECKGRGTCVCNECECDPGYKGTFCECDNINCDRGIGGLVCSNNGDCDCGVCSCHSGWTGDACACSLKTDNCINPASDIVCSSQGSCECNTCKCNNTVYSYTGVWCETCKDCPDQCEELGPCVLCQHRSQEESESQCEDQCSDFQLEVTFLDHMDEPSEGDVLCSVYDNEECRVSFVYGPGDDGKLNLQILKNKECPKPVPIIAIVLGIVGTIVVLGLIALIAWKCYISHLDKLEYQRFLMEQSNAKWSNQTNPMYKPAIKTTMNPTYSKQD</sequence>
<dbReference type="InterPro" id="IPR013111">
    <property type="entry name" value="EGF_extracell"/>
</dbReference>
<proteinExistence type="inferred from homology"/>
<evidence type="ECO:0000256" key="2">
    <source>
        <dbReference type="ARBA" id="ARBA00007449"/>
    </source>
</evidence>
<feature type="domain" description="Integrin beta subunit VWA" evidence="19">
    <location>
        <begin position="180"/>
        <end position="451"/>
    </location>
</feature>
<evidence type="ECO:0000256" key="14">
    <source>
        <dbReference type="ARBA" id="ARBA00023136"/>
    </source>
</evidence>
<dbReference type="Pfam" id="PF00362">
    <property type="entry name" value="Integrin_beta"/>
    <property type="match status" value="1"/>
</dbReference>
<dbReference type="InterPro" id="IPR036349">
    <property type="entry name" value="Integrin_bsu_tail_dom_sf"/>
</dbReference>
<keyword evidence="8" id="KW-0677">Repeat</keyword>
<dbReference type="EMBL" id="CAXKWB010001108">
    <property type="protein sequence ID" value="CAL4063328.1"/>
    <property type="molecule type" value="Genomic_DNA"/>
</dbReference>
<dbReference type="InterPro" id="IPR012896">
    <property type="entry name" value="Integrin_bsu_tail"/>
</dbReference>
<dbReference type="GO" id="GO:0005925">
    <property type="term" value="C:focal adhesion"/>
    <property type="evidence" value="ECO:0007669"/>
    <property type="project" value="TreeGrafter"/>
</dbReference>
<dbReference type="GO" id="GO:0008305">
    <property type="term" value="C:integrin complex"/>
    <property type="evidence" value="ECO:0007669"/>
    <property type="project" value="TreeGrafter"/>
</dbReference>
<dbReference type="PANTHER" id="PTHR10082:SF60">
    <property type="entry name" value="INTEGRIN BETA-PS"/>
    <property type="match status" value="1"/>
</dbReference>
<dbReference type="Gene3D" id="2.10.25.10">
    <property type="entry name" value="Laminin"/>
    <property type="match status" value="4"/>
</dbReference>
<evidence type="ECO:0000256" key="6">
    <source>
        <dbReference type="ARBA" id="ARBA00022723"/>
    </source>
</evidence>
<evidence type="ECO:0000256" key="11">
    <source>
        <dbReference type="ARBA" id="ARBA00022889"/>
    </source>
</evidence>
<organism evidence="22 23">
    <name type="scientific">Meganyctiphanes norvegica</name>
    <name type="common">Northern krill</name>
    <name type="synonym">Thysanopoda norvegica</name>
    <dbReference type="NCBI Taxonomy" id="48144"/>
    <lineage>
        <taxon>Eukaryota</taxon>
        <taxon>Metazoa</taxon>
        <taxon>Ecdysozoa</taxon>
        <taxon>Arthropoda</taxon>
        <taxon>Crustacea</taxon>
        <taxon>Multicrustacea</taxon>
        <taxon>Malacostraca</taxon>
        <taxon>Eumalacostraca</taxon>
        <taxon>Eucarida</taxon>
        <taxon>Euphausiacea</taxon>
        <taxon>Euphausiidae</taxon>
        <taxon>Meganyctiphanes</taxon>
    </lineage>
</organism>
<dbReference type="GO" id="GO:0016477">
    <property type="term" value="P:cell migration"/>
    <property type="evidence" value="ECO:0007669"/>
    <property type="project" value="TreeGrafter"/>
</dbReference>
<evidence type="ECO:0000259" key="21">
    <source>
        <dbReference type="SMART" id="SM01242"/>
    </source>
</evidence>
<feature type="transmembrane region" description="Helical" evidence="18">
    <location>
        <begin position="6"/>
        <end position="21"/>
    </location>
</feature>
<dbReference type="Pfam" id="PF07974">
    <property type="entry name" value="EGF_2"/>
    <property type="match status" value="2"/>
</dbReference>
<name>A0AAV2PQ50_MEGNR</name>
<reference evidence="22 23" key="1">
    <citation type="submission" date="2024-05" db="EMBL/GenBank/DDBJ databases">
        <authorList>
            <person name="Wallberg A."/>
        </authorList>
    </citation>
    <scope>NUCLEOTIDE SEQUENCE [LARGE SCALE GENOMIC DNA]</scope>
</reference>
<keyword evidence="7" id="KW-0732">Signal</keyword>
<evidence type="ECO:0000256" key="5">
    <source>
        <dbReference type="ARBA" id="ARBA00022692"/>
    </source>
</evidence>
<keyword evidence="4" id="KW-0245">EGF-like domain</keyword>
<comment type="similarity">
    <text evidence="2 17">Belongs to the integrin beta chain family.</text>
</comment>
<evidence type="ECO:0000313" key="23">
    <source>
        <dbReference type="Proteomes" id="UP001497623"/>
    </source>
</evidence>
<feature type="domain" description="Integrin beta subunit cytoplasmic" evidence="20">
    <location>
        <begin position="735"/>
        <end position="781"/>
    </location>
</feature>
<evidence type="ECO:0000256" key="1">
    <source>
        <dbReference type="ARBA" id="ARBA00004251"/>
    </source>
</evidence>
<dbReference type="Gene3D" id="3.40.50.410">
    <property type="entry name" value="von Willebrand factor, type A domain"/>
    <property type="match status" value="1"/>
</dbReference>
<dbReference type="AlphaFoldDB" id="A0AAV2PQ50"/>
<dbReference type="SUPFAM" id="SSF53300">
    <property type="entry name" value="vWA-like"/>
    <property type="match status" value="1"/>
</dbReference>
<dbReference type="GO" id="GO:0033627">
    <property type="term" value="P:cell adhesion mediated by integrin"/>
    <property type="evidence" value="ECO:0007669"/>
    <property type="project" value="TreeGrafter"/>
</dbReference>
<keyword evidence="11 17" id="KW-0130">Cell adhesion</keyword>
<dbReference type="InterPro" id="IPR036465">
    <property type="entry name" value="vWFA_dom_sf"/>
</dbReference>
<dbReference type="SMART" id="SM01241">
    <property type="entry name" value="Integrin_b_cyt"/>
    <property type="match status" value="1"/>
</dbReference>
<keyword evidence="23" id="KW-1185">Reference proteome</keyword>
<dbReference type="InterPro" id="IPR015812">
    <property type="entry name" value="Integrin_bsu"/>
</dbReference>
<dbReference type="InterPro" id="IPR014836">
    <property type="entry name" value="Integrin_bsu_cyt_dom"/>
</dbReference>
<dbReference type="Gene3D" id="4.10.1240.30">
    <property type="match status" value="1"/>
</dbReference>
<gene>
    <name evidence="22" type="ORF">MNOR_LOCUS3291</name>
</gene>
<dbReference type="GO" id="GO:0005178">
    <property type="term" value="F:integrin binding"/>
    <property type="evidence" value="ECO:0007669"/>
    <property type="project" value="TreeGrafter"/>
</dbReference>
<evidence type="ECO:0000256" key="18">
    <source>
        <dbReference type="SAM" id="Phobius"/>
    </source>
</evidence>
<keyword evidence="3" id="KW-1003">Cell membrane</keyword>
<feature type="domain" description="Integrin beta subunit tail" evidence="21">
    <location>
        <begin position="626"/>
        <end position="711"/>
    </location>
</feature>
<keyword evidence="15" id="KW-1015">Disulfide bond</keyword>